<feature type="region of interest" description="Disordered" evidence="1">
    <location>
        <begin position="1"/>
        <end position="28"/>
    </location>
</feature>
<protein>
    <submittedName>
        <fullName evidence="3">Uncharacterized protein</fullName>
    </submittedName>
</protein>
<keyword evidence="2" id="KW-0812">Transmembrane</keyword>
<evidence type="ECO:0000313" key="3">
    <source>
        <dbReference type="EMBL" id="AEF84515.1"/>
    </source>
</evidence>
<reference evidence="3 4" key="2">
    <citation type="journal article" date="2011" name="ISME J.">
        <title>RNA-seq reveals cooperative metabolic interactions between two termite-gut spirochete species in co-culture.</title>
        <authorList>
            <person name="Rosenthal A.Z."/>
            <person name="Matson E.G."/>
            <person name="Eldar A."/>
            <person name="Leadbetter J.R."/>
        </authorList>
    </citation>
    <scope>NUCLEOTIDE SEQUENCE [LARGE SCALE GENOMIC DNA]</scope>
    <source>
        <strain evidence="4">ATCC BAA-887 / DSM 12427 / ZAS-2</strain>
    </source>
</reference>
<dbReference type="STRING" id="545694.TREPR_1993"/>
<evidence type="ECO:0000313" key="4">
    <source>
        <dbReference type="Proteomes" id="UP000009223"/>
    </source>
</evidence>
<evidence type="ECO:0000256" key="2">
    <source>
        <dbReference type="SAM" id="Phobius"/>
    </source>
</evidence>
<accession>F5YKE2</accession>
<evidence type="ECO:0000256" key="1">
    <source>
        <dbReference type="SAM" id="MobiDB-lite"/>
    </source>
</evidence>
<dbReference type="Proteomes" id="UP000009223">
    <property type="component" value="Chromosome"/>
</dbReference>
<keyword evidence="2" id="KW-1133">Transmembrane helix</keyword>
<name>F5YKE2_TREPZ</name>
<organism evidence="3 4">
    <name type="scientific">Treponema primitia (strain ATCC BAA-887 / DSM 12427 / ZAS-2)</name>
    <dbReference type="NCBI Taxonomy" id="545694"/>
    <lineage>
        <taxon>Bacteria</taxon>
        <taxon>Pseudomonadati</taxon>
        <taxon>Spirochaetota</taxon>
        <taxon>Spirochaetia</taxon>
        <taxon>Spirochaetales</taxon>
        <taxon>Treponemataceae</taxon>
        <taxon>Treponema</taxon>
    </lineage>
</organism>
<reference evidence="4" key="1">
    <citation type="submission" date="2009-12" db="EMBL/GenBank/DDBJ databases">
        <title>Complete sequence of Treponema primitia strain ZAS-2.</title>
        <authorList>
            <person name="Tetu S.G."/>
            <person name="Matson E."/>
            <person name="Ren Q."/>
            <person name="Seshadri R."/>
            <person name="Elbourne L."/>
            <person name="Hassan K.A."/>
            <person name="Durkin A."/>
            <person name="Radune D."/>
            <person name="Mohamoud Y."/>
            <person name="Shay R."/>
            <person name="Jin S."/>
            <person name="Zhang X."/>
            <person name="Lucey K."/>
            <person name="Ballor N.R."/>
            <person name="Ottesen E."/>
            <person name="Rosenthal R."/>
            <person name="Allen A."/>
            <person name="Leadbetter J.R."/>
            <person name="Paulsen I.T."/>
        </authorList>
    </citation>
    <scope>NUCLEOTIDE SEQUENCE [LARGE SCALE GENOMIC DNA]</scope>
    <source>
        <strain evidence="4">ATCC BAA-887 / DSM 12427 / ZAS-2</strain>
    </source>
</reference>
<dbReference type="KEGG" id="tpi:TREPR_1993"/>
<sequence>MGPQLRAFQNMRRKDNNSSSDTKRHRQSDQSLLFRNIYCHRYLIFEIIPIIVKSFILAYTIRYDYYIKTE</sequence>
<proteinExistence type="predicted"/>
<dbReference type="AlphaFoldDB" id="F5YKE2"/>
<feature type="transmembrane region" description="Helical" evidence="2">
    <location>
        <begin position="42"/>
        <end position="61"/>
    </location>
</feature>
<gene>
    <name evidence="3" type="ordered locus">TREPR_1993</name>
</gene>
<keyword evidence="4" id="KW-1185">Reference proteome</keyword>
<keyword evidence="2" id="KW-0472">Membrane</keyword>
<dbReference type="EMBL" id="CP001843">
    <property type="protein sequence ID" value="AEF84515.1"/>
    <property type="molecule type" value="Genomic_DNA"/>
</dbReference>
<dbReference type="HOGENOM" id="CLU_2756645_0_0_12"/>